<evidence type="ECO:0000313" key="3">
    <source>
        <dbReference type="Proteomes" id="UP001597183"/>
    </source>
</evidence>
<name>A0ABW4A939_9ACTN</name>
<organism evidence="2 3">
    <name type="scientific">Actinoplanes sichuanensis</name>
    <dbReference type="NCBI Taxonomy" id="512349"/>
    <lineage>
        <taxon>Bacteria</taxon>
        <taxon>Bacillati</taxon>
        <taxon>Actinomycetota</taxon>
        <taxon>Actinomycetes</taxon>
        <taxon>Micromonosporales</taxon>
        <taxon>Micromonosporaceae</taxon>
        <taxon>Actinoplanes</taxon>
    </lineage>
</organism>
<accession>A0ABW4A939</accession>
<dbReference type="EMBL" id="JBHTMK010000021">
    <property type="protein sequence ID" value="MFD1367162.1"/>
    <property type="molecule type" value="Genomic_DNA"/>
</dbReference>
<evidence type="ECO:0000313" key="2">
    <source>
        <dbReference type="EMBL" id="MFD1367162.1"/>
    </source>
</evidence>
<comment type="caution">
    <text evidence="2">The sequence shown here is derived from an EMBL/GenBank/DDBJ whole genome shotgun (WGS) entry which is preliminary data.</text>
</comment>
<dbReference type="Proteomes" id="UP001597183">
    <property type="component" value="Unassembled WGS sequence"/>
</dbReference>
<sequence length="153" mass="15675">MWIMAVGGATGGLVAAADLRGSRPLAPFSFSSSFSVLPFAPSLRSAVLPLLPSSSLSFAASPASSLIDFRSAEFQVGAHPGDHGSGGHGAVWSVCLAVLTGPTVAVLLLFWLLRRLAGGLVDVRSFSIGRVNPRGPPRRGAGLQSAAISVLRI</sequence>
<keyword evidence="1" id="KW-1133">Transmembrane helix</keyword>
<feature type="transmembrane region" description="Helical" evidence="1">
    <location>
        <begin position="90"/>
        <end position="113"/>
    </location>
</feature>
<protein>
    <submittedName>
        <fullName evidence="2">Uncharacterized protein</fullName>
    </submittedName>
</protein>
<keyword evidence="1" id="KW-0812">Transmembrane</keyword>
<gene>
    <name evidence="2" type="ORF">ACFQ5G_17550</name>
</gene>
<keyword evidence="3" id="KW-1185">Reference proteome</keyword>
<proteinExistence type="predicted"/>
<evidence type="ECO:0000256" key="1">
    <source>
        <dbReference type="SAM" id="Phobius"/>
    </source>
</evidence>
<dbReference type="RefSeq" id="WP_317787655.1">
    <property type="nucleotide sequence ID" value="NZ_AP028461.1"/>
</dbReference>
<keyword evidence="1" id="KW-0472">Membrane</keyword>
<reference evidence="3" key="1">
    <citation type="journal article" date="2019" name="Int. J. Syst. Evol. Microbiol.">
        <title>The Global Catalogue of Microorganisms (GCM) 10K type strain sequencing project: providing services to taxonomists for standard genome sequencing and annotation.</title>
        <authorList>
            <consortium name="The Broad Institute Genomics Platform"/>
            <consortium name="The Broad Institute Genome Sequencing Center for Infectious Disease"/>
            <person name="Wu L."/>
            <person name="Ma J."/>
        </authorList>
    </citation>
    <scope>NUCLEOTIDE SEQUENCE [LARGE SCALE GENOMIC DNA]</scope>
    <source>
        <strain evidence="3">CCM 7526</strain>
    </source>
</reference>